<keyword evidence="4" id="KW-1185">Reference proteome</keyword>
<feature type="transmembrane region" description="Helical" evidence="1">
    <location>
        <begin position="20"/>
        <end position="47"/>
    </location>
</feature>
<dbReference type="PANTHER" id="PTHR35342">
    <property type="entry name" value="TRICARBOXYLIC TRANSPORT PROTEIN"/>
    <property type="match status" value="1"/>
</dbReference>
<evidence type="ECO:0000313" key="4">
    <source>
        <dbReference type="Proteomes" id="UP000198718"/>
    </source>
</evidence>
<organism evidence="3 4">
    <name type="scientific">Natronincola ferrireducens</name>
    <dbReference type="NCBI Taxonomy" id="393762"/>
    <lineage>
        <taxon>Bacteria</taxon>
        <taxon>Bacillati</taxon>
        <taxon>Bacillota</taxon>
        <taxon>Clostridia</taxon>
        <taxon>Peptostreptococcales</taxon>
        <taxon>Natronincolaceae</taxon>
        <taxon>Natronincola</taxon>
    </lineage>
</organism>
<dbReference type="OrthoDB" id="9781349at2"/>
<feature type="transmembrane region" description="Helical" evidence="1">
    <location>
        <begin position="390"/>
        <end position="405"/>
    </location>
</feature>
<feature type="transmembrane region" description="Helical" evidence="1">
    <location>
        <begin position="107"/>
        <end position="130"/>
    </location>
</feature>
<dbReference type="EMBL" id="FNFP01000006">
    <property type="protein sequence ID" value="SDK99173.1"/>
    <property type="molecule type" value="Genomic_DNA"/>
</dbReference>
<feature type="transmembrane region" description="Helical" evidence="1">
    <location>
        <begin position="434"/>
        <end position="453"/>
    </location>
</feature>
<keyword evidence="1" id="KW-0472">Membrane</keyword>
<dbReference type="Proteomes" id="UP000198718">
    <property type="component" value="Unassembled WGS sequence"/>
</dbReference>
<dbReference type="RefSeq" id="WP_090553930.1">
    <property type="nucleotide sequence ID" value="NZ_FNFP01000006.1"/>
</dbReference>
<feature type="transmembrane region" description="Helical" evidence="1">
    <location>
        <begin position="355"/>
        <end position="378"/>
    </location>
</feature>
<feature type="transmembrane region" description="Helical" evidence="1">
    <location>
        <begin position="59"/>
        <end position="80"/>
    </location>
</feature>
<feature type="transmembrane region" description="Helical" evidence="1">
    <location>
        <begin position="142"/>
        <end position="161"/>
    </location>
</feature>
<proteinExistence type="predicted"/>
<gene>
    <name evidence="3" type="ORF">SAMN05660472_02400</name>
</gene>
<reference evidence="3 4" key="1">
    <citation type="submission" date="2016-10" db="EMBL/GenBank/DDBJ databases">
        <authorList>
            <person name="de Groot N.N."/>
        </authorList>
    </citation>
    <scope>NUCLEOTIDE SEQUENCE [LARGE SCALE GENOMIC DNA]</scope>
    <source>
        <strain evidence="3 4">DSM 18346</strain>
    </source>
</reference>
<evidence type="ECO:0000259" key="2">
    <source>
        <dbReference type="Pfam" id="PF01970"/>
    </source>
</evidence>
<keyword evidence="1" id="KW-1133">Transmembrane helix</keyword>
<feature type="transmembrane region" description="Helical" evidence="1">
    <location>
        <begin position="315"/>
        <end position="335"/>
    </location>
</feature>
<name>A0A1G9GFZ6_9FIRM</name>
<feature type="transmembrane region" description="Helical" evidence="1">
    <location>
        <begin position="411"/>
        <end position="427"/>
    </location>
</feature>
<feature type="transmembrane region" description="Helical" evidence="1">
    <location>
        <begin position="167"/>
        <end position="185"/>
    </location>
</feature>
<evidence type="ECO:0000313" key="3">
    <source>
        <dbReference type="EMBL" id="SDK99173.1"/>
    </source>
</evidence>
<accession>A0A1G9GFZ6</accession>
<evidence type="ECO:0000256" key="1">
    <source>
        <dbReference type="SAM" id="Phobius"/>
    </source>
</evidence>
<dbReference type="AlphaFoldDB" id="A0A1G9GFZ6"/>
<feature type="domain" description="DUF112" evidence="2">
    <location>
        <begin position="18"/>
        <end position="439"/>
    </location>
</feature>
<dbReference type="PANTHER" id="PTHR35342:SF5">
    <property type="entry name" value="TRICARBOXYLIC TRANSPORT PROTEIN"/>
    <property type="match status" value="1"/>
</dbReference>
<sequence>MLDLIIIGFVEMLTLANLLLIIFGVIVGILFGAIPGLSATMAIALMLPVTYGMAPISGFALLIGLYIGGISGGLISAILLRIPGTPSSIATTFDGSPMALRGEAGKALGIGIVYSFIGGMISIIILTFISPPIANIALKFGPYEYFAVGIFSLTMIASLVSGNVFKGLASGILGLIFAMVGAAPIDSAKRFTFGINALDAGFNILPVLIGLYAVSEIIKVAECGVNEDNFEISNYKLRGFGFSVKEFVGQTWNMFRSAFIGLGVGILPGIGGGTSNILAYTVAKDQSKYPEKFGTGIMDGIVASETANNASVGGALIPLLTLGIPGDTVTALLLGGLMVHGLNPGPLLFKNNAELVYGIFAALFIANIAMLILEFLGLRAFVKLLSIPKNILLPIIMVLCTVGAYGLNNRVFDIFTILLFGVIGYLLEKNGFPLPPIILGFILGPIIEVNLIRGLMVSQGSFVPFITRPISAVFLLIAAVSFILSMRKNIKNTNKTQTESL</sequence>
<keyword evidence="1" id="KW-0812">Transmembrane</keyword>
<dbReference type="STRING" id="393762.SAMN05660472_02400"/>
<dbReference type="Pfam" id="PF01970">
    <property type="entry name" value="TctA"/>
    <property type="match status" value="1"/>
</dbReference>
<protein>
    <submittedName>
        <fullName evidence="3">Putative tricarboxylic transport membrane protein</fullName>
    </submittedName>
</protein>
<feature type="transmembrane region" description="Helical" evidence="1">
    <location>
        <begin position="465"/>
        <end position="485"/>
    </location>
</feature>
<dbReference type="InterPro" id="IPR002823">
    <property type="entry name" value="DUF112_TM"/>
</dbReference>